<dbReference type="Gene3D" id="2.40.37.20">
    <property type="entry name" value="D-serine dehydratase-like domain"/>
    <property type="match status" value="1"/>
</dbReference>
<dbReference type="SMART" id="SM01119">
    <property type="entry name" value="D-ser_dehydrat"/>
    <property type="match status" value="1"/>
</dbReference>
<feature type="domain" description="D-serine dehydratase-like" evidence="1">
    <location>
        <begin position="344"/>
        <end position="452"/>
    </location>
</feature>
<dbReference type="EMBL" id="BAAANK010000001">
    <property type="protein sequence ID" value="GAA1821821.1"/>
    <property type="molecule type" value="Genomic_DNA"/>
</dbReference>
<dbReference type="InterPro" id="IPR029066">
    <property type="entry name" value="PLP-binding_barrel"/>
</dbReference>
<proteinExistence type="predicted"/>
<reference evidence="2 3" key="1">
    <citation type="journal article" date="2019" name="Int. J. Syst. Evol. Microbiol.">
        <title>The Global Catalogue of Microorganisms (GCM) 10K type strain sequencing project: providing services to taxonomists for standard genome sequencing and annotation.</title>
        <authorList>
            <consortium name="The Broad Institute Genomics Platform"/>
            <consortium name="The Broad Institute Genome Sequencing Center for Infectious Disease"/>
            <person name="Wu L."/>
            <person name="Ma J."/>
        </authorList>
    </citation>
    <scope>NUCLEOTIDE SEQUENCE [LARGE SCALE GENOMIC DNA]</scope>
    <source>
        <strain evidence="2 3">JCM 14323</strain>
    </source>
</reference>
<dbReference type="Gene3D" id="3.20.20.10">
    <property type="entry name" value="Alanine racemase"/>
    <property type="match status" value="1"/>
</dbReference>
<dbReference type="InterPro" id="IPR051466">
    <property type="entry name" value="D-amino_acid_metab_enzyme"/>
</dbReference>
<dbReference type="Proteomes" id="UP001501746">
    <property type="component" value="Unassembled WGS sequence"/>
</dbReference>
<accession>A0ABN2MEM5</accession>
<keyword evidence="3" id="KW-1185">Reference proteome</keyword>
<evidence type="ECO:0000259" key="1">
    <source>
        <dbReference type="SMART" id="SM01119"/>
    </source>
</evidence>
<dbReference type="RefSeq" id="WP_157425599.1">
    <property type="nucleotide sequence ID" value="NZ_BAAANK010000001.1"/>
</dbReference>
<dbReference type="PANTHER" id="PTHR28004">
    <property type="entry name" value="ZGC:162816-RELATED"/>
    <property type="match status" value="1"/>
</dbReference>
<dbReference type="PANTHER" id="PTHR28004:SF8">
    <property type="entry name" value="D-SERINE DEAMINASE"/>
    <property type="match status" value="1"/>
</dbReference>
<comment type="caution">
    <text evidence="2">The sequence shown here is derived from an EMBL/GenBank/DDBJ whole genome shotgun (WGS) entry which is preliminary data.</text>
</comment>
<evidence type="ECO:0000313" key="3">
    <source>
        <dbReference type="Proteomes" id="UP001501746"/>
    </source>
</evidence>
<name>A0ABN2MEM5_9MICO</name>
<dbReference type="InterPro" id="IPR026956">
    <property type="entry name" value="D-ser_dehydrat-like_dom"/>
</dbReference>
<dbReference type="InterPro" id="IPR042208">
    <property type="entry name" value="D-ser_dehydrat-like_sf"/>
</dbReference>
<protein>
    <submittedName>
        <fullName evidence="2">Amino acid deaminase</fullName>
    </submittedName>
</protein>
<dbReference type="SUPFAM" id="SSF51419">
    <property type="entry name" value="PLP-binding barrel"/>
    <property type="match status" value="1"/>
</dbReference>
<dbReference type="Pfam" id="PF14031">
    <property type="entry name" value="D-ser_dehydrat"/>
    <property type="match status" value="1"/>
</dbReference>
<organism evidence="2 3">
    <name type="scientific">Agromyces salentinus</name>
    <dbReference type="NCBI Taxonomy" id="269421"/>
    <lineage>
        <taxon>Bacteria</taxon>
        <taxon>Bacillati</taxon>
        <taxon>Actinomycetota</taxon>
        <taxon>Actinomycetes</taxon>
        <taxon>Micrococcales</taxon>
        <taxon>Microbacteriaceae</taxon>
        <taxon>Agromyces</taxon>
    </lineage>
</organism>
<sequence>MPRRIEDLADEVLSAADTGLPARADGLTVAEFLASTPRLGEFWTPLTVLDADALRRNAETIQAWAGAHGLELMPHGKTTMAPALWRLQLDAGATGLTLATPGQVRTARAFGVGSIMLANALVAPAALAWIAGELADPAFEFSCWADSLETVEAMERGLAGAGPLPRPIDVLVELGAPGGRTGARTLDAALALVQRVADSPVLRLAGVAGYEGSLGHDRSPAALAAVRAYLSDLVELRATVLDGGLATQAGFIVSAGGSAYLDLVAEVFAPAIEADAAAGRGTRWILRSGASLLHDQGFYRGISPLDASRLGGTAGPVAATTAGAAPGAADPAAADPAHRPLVPAMRGYARVVSHPEPGLALLDGGKRDFPYDEGLPLPLGAAATLGEAATTAVEPERTLAAASVTALNDQHAFLRADDAGTTLPVAVGDVVSLGLSHPCTAFDKRRWLPVVERAGSDVVVDLVRTFF</sequence>
<gene>
    <name evidence="2" type="ORF">GCM10009750_00050</name>
</gene>
<evidence type="ECO:0000313" key="2">
    <source>
        <dbReference type="EMBL" id="GAA1821821.1"/>
    </source>
</evidence>